<evidence type="ECO:0000313" key="4">
    <source>
        <dbReference type="Proteomes" id="UP000234847"/>
    </source>
</evidence>
<comment type="similarity">
    <text evidence="1">Belongs to the GatC family.</text>
</comment>
<reference evidence="2" key="2">
    <citation type="submission" date="2023-06" db="EMBL/GenBank/DDBJ databases">
        <title>lsaBGC provides a comprehensive framework for evolutionary analysis of biosynthetic gene clusters within focal taxa.</title>
        <authorList>
            <person name="Salamzade R."/>
            <person name="Sandstrom S."/>
            <person name="Kalan L.R."/>
        </authorList>
    </citation>
    <scope>NUCLEOTIDE SEQUENCE</scope>
    <source>
        <strain evidence="2">P3-SID899</strain>
    </source>
</reference>
<comment type="function">
    <text evidence="1">Allows the formation of correctly charged Asn-tRNA(Asn) or Gln-tRNA(Gln) through the transamidation of misacylated Asp-tRNA(Asn) or Glu-tRNA(Gln) in organisms which lack either or both of asparaginyl-tRNA or glutaminyl-tRNA synthetases. The reaction takes place in the presence of glutamine and ATP through an activated phospho-Asp-tRNA(Asn) or phospho-Glu-tRNA(Gln).</text>
</comment>
<protein>
    <recommendedName>
        <fullName evidence="1">Aspartyl/glutamyl-tRNA(Asn/Gln) amidotransferase subunit C</fullName>
        <shortName evidence="1">Asp/Glu-ADT subunit C</shortName>
        <ecNumber evidence="1">6.3.5.-</ecNumber>
    </recommendedName>
</protein>
<dbReference type="NCBIfam" id="TIGR00135">
    <property type="entry name" value="gatC"/>
    <property type="match status" value="1"/>
</dbReference>
<dbReference type="EMBL" id="PKJT01000003">
    <property type="protein sequence ID" value="PKZ82636.1"/>
    <property type="molecule type" value="Genomic_DNA"/>
</dbReference>
<dbReference type="OMA" id="VTPMAMK"/>
<dbReference type="GO" id="GO:0070681">
    <property type="term" value="P:glutaminyl-tRNAGln biosynthesis via transamidation"/>
    <property type="evidence" value="ECO:0007669"/>
    <property type="project" value="TreeGrafter"/>
</dbReference>
<dbReference type="GO" id="GO:0006450">
    <property type="term" value="P:regulation of translational fidelity"/>
    <property type="evidence" value="ECO:0007669"/>
    <property type="project" value="InterPro"/>
</dbReference>
<comment type="catalytic activity">
    <reaction evidence="1">
        <text>L-glutamyl-tRNA(Gln) + L-glutamine + ATP + H2O = L-glutaminyl-tRNA(Gln) + L-glutamate + ADP + phosphate + H(+)</text>
        <dbReference type="Rhea" id="RHEA:17521"/>
        <dbReference type="Rhea" id="RHEA-COMP:9681"/>
        <dbReference type="Rhea" id="RHEA-COMP:9684"/>
        <dbReference type="ChEBI" id="CHEBI:15377"/>
        <dbReference type="ChEBI" id="CHEBI:15378"/>
        <dbReference type="ChEBI" id="CHEBI:29985"/>
        <dbReference type="ChEBI" id="CHEBI:30616"/>
        <dbReference type="ChEBI" id="CHEBI:43474"/>
        <dbReference type="ChEBI" id="CHEBI:58359"/>
        <dbReference type="ChEBI" id="CHEBI:78520"/>
        <dbReference type="ChEBI" id="CHEBI:78521"/>
        <dbReference type="ChEBI" id="CHEBI:456216"/>
    </reaction>
</comment>
<dbReference type="PANTHER" id="PTHR15004">
    <property type="entry name" value="GLUTAMYL-TRNA(GLN) AMIDOTRANSFERASE SUBUNIT C, MITOCHONDRIAL"/>
    <property type="match status" value="1"/>
</dbReference>
<comment type="subunit">
    <text evidence="1">Heterotrimer of A, B and C subunits.</text>
</comment>
<dbReference type="GO" id="GO:0050567">
    <property type="term" value="F:glutaminyl-tRNA synthase (glutamine-hydrolyzing) activity"/>
    <property type="evidence" value="ECO:0007669"/>
    <property type="project" value="UniProtKB-UniRule"/>
</dbReference>
<dbReference type="InterPro" id="IPR036113">
    <property type="entry name" value="Asp/Glu-ADT_sf_sub_c"/>
</dbReference>
<dbReference type="Proteomes" id="UP001205867">
    <property type="component" value="Unassembled WGS sequence"/>
</dbReference>
<dbReference type="SMR" id="A0A031HN01"/>
<dbReference type="Proteomes" id="UP000234847">
    <property type="component" value="Unassembled WGS sequence"/>
</dbReference>
<dbReference type="HAMAP" id="MF_00122">
    <property type="entry name" value="GatC"/>
    <property type="match status" value="1"/>
</dbReference>
<dbReference type="PANTHER" id="PTHR15004:SF0">
    <property type="entry name" value="GLUTAMYL-TRNA(GLN) AMIDOTRANSFERASE SUBUNIT C, MITOCHONDRIAL"/>
    <property type="match status" value="1"/>
</dbReference>
<organism evidence="3 4">
    <name type="scientific">Micrococcus luteus</name>
    <name type="common">Micrococcus lysodeikticus</name>
    <dbReference type="NCBI Taxonomy" id="1270"/>
    <lineage>
        <taxon>Bacteria</taxon>
        <taxon>Bacillati</taxon>
        <taxon>Actinomycetota</taxon>
        <taxon>Actinomycetes</taxon>
        <taxon>Micrococcales</taxon>
        <taxon>Micrococcaceae</taxon>
        <taxon>Micrococcus</taxon>
    </lineage>
</organism>
<reference evidence="3 4" key="1">
    <citation type="submission" date="2017-12" db="EMBL/GenBank/DDBJ databases">
        <title>Phylogenetic diversity of female urinary microbiome.</title>
        <authorList>
            <person name="Thomas-White K."/>
            <person name="Wolfe A.J."/>
        </authorList>
    </citation>
    <scope>NUCLEOTIDE SEQUENCE [LARGE SCALE GENOMIC DNA]</scope>
    <source>
        <strain evidence="3 4">UMB0038</strain>
    </source>
</reference>
<dbReference type="EC" id="6.3.5.-" evidence="1"/>
<dbReference type="Pfam" id="PF02686">
    <property type="entry name" value="GatC"/>
    <property type="match status" value="1"/>
</dbReference>
<dbReference type="SUPFAM" id="SSF141000">
    <property type="entry name" value="Glu-tRNAGln amidotransferase C subunit"/>
    <property type="match status" value="1"/>
</dbReference>
<sequence>MPEITRDQVEHLARLAHIRMTDEELDTMSGDLEKILEHVSAVQAAAGDDVTPTSHPIALENVFREDVPAGMLTQEEALDQAPDSEDGQFKVPAILDGE</sequence>
<evidence type="ECO:0000313" key="3">
    <source>
        <dbReference type="EMBL" id="PKZ82636.1"/>
    </source>
</evidence>
<name>A0A031HN01_MICLU</name>
<accession>A0A653J5B4</accession>
<keyword evidence="1" id="KW-0067">ATP-binding</keyword>
<dbReference type="Gene3D" id="1.10.20.60">
    <property type="entry name" value="Glu-tRNAGln amidotransferase C subunit, N-terminal domain"/>
    <property type="match status" value="1"/>
</dbReference>
<dbReference type="InterPro" id="IPR003837">
    <property type="entry name" value="GatC"/>
</dbReference>
<keyword evidence="1" id="KW-0648">Protein biosynthesis</keyword>
<gene>
    <name evidence="1 2" type="primary">gatC</name>
    <name evidence="3" type="ORF">CYJ95_05455</name>
    <name evidence="2" type="ORF">M3A82_004395</name>
</gene>
<evidence type="ECO:0000256" key="1">
    <source>
        <dbReference type="HAMAP-Rule" id="MF_00122"/>
    </source>
</evidence>
<dbReference type="RefSeq" id="WP_002854348.1">
    <property type="nucleotide sequence ID" value="NZ_CABIZL010000010.1"/>
</dbReference>
<comment type="caution">
    <text evidence="3">The sequence shown here is derived from an EMBL/GenBank/DDBJ whole genome shotgun (WGS) entry which is preliminary data.</text>
</comment>
<keyword evidence="1" id="KW-0436">Ligase</keyword>
<dbReference type="GO" id="GO:0005524">
    <property type="term" value="F:ATP binding"/>
    <property type="evidence" value="ECO:0007669"/>
    <property type="project" value="UniProtKB-KW"/>
</dbReference>
<dbReference type="GeneID" id="93363174"/>
<dbReference type="EMBL" id="JALXKZ020000006">
    <property type="protein sequence ID" value="MCV7628582.1"/>
    <property type="molecule type" value="Genomic_DNA"/>
</dbReference>
<dbReference type="GO" id="GO:0006412">
    <property type="term" value="P:translation"/>
    <property type="evidence" value="ECO:0007669"/>
    <property type="project" value="UniProtKB-UniRule"/>
</dbReference>
<proteinExistence type="inferred from homology"/>
<keyword evidence="1" id="KW-0547">Nucleotide-binding</keyword>
<accession>A0A031HN01</accession>
<dbReference type="AlphaFoldDB" id="A0A031HN01"/>
<comment type="catalytic activity">
    <reaction evidence="1">
        <text>L-aspartyl-tRNA(Asn) + L-glutamine + ATP + H2O = L-asparaginyl-tRNA(Asn) + L-glutamate + ADP + phosphate + 2 H(+)</text>
        <dbReference type="Rhea" id="RHEA:14513"/>
        <dbReference type="Rhea" id="RHEA-COMP:9674"/>
        <dbReference type="Rhea" id="RHEA-COMP:9677"/>
        <dbReference type="ChEBI" id="CHEBI:15377"/>
        <dbReference type="ChEBI" id="CHEBI:15378"/>
        <dbReference type="ChEBI" id="CHEBI:29985"/>
        <dbReference type="ChEBI" id="CHEBI:30616"/>
        <dbReference type="ChEBI" id="CHEBI:43474"/>
        <dbReference type="ChEBI" id="CHEBI:58359"/>
        <dbReference type="ChEBI" id="CHEBI:78515"/>
        <dbReference type="ChEBI" id="CHEBI:78516"/>
        <dbReference type="ChEBI" id="CHEBI:456216"/>
    </reaction>
</comment>
<evidence type="ECO:0000313" key="2">
    <source>
        <dbReference type="EMBL" id="MCV7628582.1"/>
    </source>
</evidence>